<organism evidence="2">
    <name type="scientific">Mizugakiibacter sediminis</name>
    <dbReference type="NCBI Taxonomy" id="1475481"/>
    <lineage>
        <taxon>Bacteria</taxon>
        <taxon>Pseudomonadati</taxon>
        <taxon>Pseudomonadota</taxon>
        <taxon>Gammaproteobacteria</taxon>
        <taxon>Lysobacterales</taxon>
        <taxon>Rhodanobacteraceae</taxon>
        <taxon>Mizugakiibacter</taxon>
    </lineage>
</organism>
<keyword evidence="1" id="KW-0732">Signal</keyword>
<dbReference type="AlphaFoldDB" id="A0A0S6YWE3"/>
<evidence type="ECO:0000256" key="1">
    <source>
        <dbReference type="SAM" id="SignalP"/>
    </source>
</evidence>
<feature type="chain" id="PRO_5006632599" description="Outer membrane protein beta-barrel domain-containing protein" evidence="1">
    <location>
        <begin position="26"/>
        <end position="278"/>
    </location>
</feature>
<dbReference type="EMBL" id="DF952378">
    <property type="protein sequence ID" value="GAN43673.1"/>
    <property type="molecule type" value="Genomic_DNA"/>
</dbReference>
<dbReference type="OrthoDB" id="8716343at2"/>
<dbReference type="SUPFAM" id="SSF103515">
    <property type="entry name" value="Autotransporter"/>
    <property type="match status" value="1"/>
</dbReference>
<evidence type="ECO:0008006" key="3">
    <source>
        <dbReference type="Google" id="ProtNLM"/>
    </source>
</evidence>
<proteinExistence type="predicted"/>
<dbReference type="InterPro" id="IPR036709">
    <property type="entry name" value="Autotransporte_beta_dom_sf"/>
</dbReference>
<sequence>MRGRMRAMRWACGCGLLLVGGLAQAAPSMALDRVNLWLGGYQPDTRIRLSVDASGGPQGTVIDAERDFGLDRRHPVGRARLDFLLGDHQGFTLDVYRYDNSGARALDRQVVYDGNTYDVAAAIRSRIEIDFASAAWHWWFDAGDRDVVGAGLGAARYRLAVDVAGEASVHGPVGGSIAAASHRSEAAWAPVLTLGWRHAFTRDLRLYADVSGVRKNAGTLQGHIYAGAVGVEYYPWQHLGVGAEYAATRINLDKDGRDYAARLKLRLQGPAAFVRMRF</sequence>
<reference evidence="2" key="1">
    <citation type="submission" date="2015-03" db="EMBL/GenBank/DDBJ databases">
        <title>Draft genome sequence of Mizugakiibacter sediminis skMP5.</title>
        <authorList>
            <person name="Watanabe T."/>
            <person name="Kojima H."/>
            <person name="Fukui M."/>
        </authorList>
    </citation>
    <scope>NUCLEOTIDE SEQUENCE</scope>
    <source>
        <strain evidence="2">SkMP5</strain>
    </source>
</reference>
<feature type="signal peptide" evidence="1">
    <location>
        <begin position="1"/>
        <end position="25"/>
    </location>
</feature>
<name>A0A0S6YWE3_9GAMM</name>
<gene>
    <name evidence="2" type="ORF">MBSD_0182</name>
</gene>
<dbReference type="HOGENOM" id="CLU_997280_0_0_6"/>
<accession>A0A0S6YWE3</accession>
<protein>
    <recommendedName>
        <fullName evidence="3">Outer membrane protein beta-barrel domain-containing protein</fullName>
    </recommendedName>
</protein>
<evidence type="ECO:0000313" key="2">
    <source>
        <dbReference type="EMBL" id="GAN43673.1"/>
    </source>
</evidence>